<accession>A0ABU5JNA8</accession>
<dbReference type="Gene3D" id="1.25.10.10">
    <property type="entry name" value="Leucine-rich Repeat Variant"/>
    <property type="match status" value="1"/>
</dbReference>
<name>A0ABU5JNA8_9ACTN</name>
<dbReference type="RefSeq" id="WP_322443561.1">
    <property type="nucleotide sequence ID" value="NZ_JAXOTQ010000059.1"/>
</dbReference>
<keyword evidence="2" id="KW-1185">Reference proteome</keyword>
<evidence type="ECO:0000313" key="1">
    <source>
        <dbReference type="EMBL" id="MDZ5494041.1"/>
    </source>
</evidence>
<dbReference type="Proteomes" id="UP001290101">
    <property type="component" value="Unassembled WGS sequence"/>
</dbReference>
<sequence length="976" mass="106921">MTVKWTALKLIAERAKETGARGVDVREIEALSAVVEDLVRDGVLIQDRREIRFSHEALFDQVIARSWAESDLPLVSVLLATDQDLSHRSLVRQVLTYQRGTDHAAYERSISGILGSPDIRYHLKDVALSVLASDQAPSQALWEIVSADPVVEVLTTPAWFAYAESTGAVLRWAVGGQPDLAATMLDAALDWDSDRVAEILTALLPMHAWRDKLRLLIDRGPTGSSPTFCRLVAAALTRGLFDDDGVMVDGLFLYSLTEGEGNAEGRLAVLDAFVARWLLLSHERGSTLEAVTGRHHAIVGFLRAMASREPAAFVSVVLPHVTAYLASAEISWPPLVANKVEDPAHALLGALTDALTTLDFLPFEAGLLSLPDSAIARFLLYRAWAGNADRYAGRALEFLVADPTRYRCGYLDSQYWVTRDLIAAIHPHLAPAQRLALEQSILGFYPDWERTARGRAAQGSAQFVLLDGLNATLMSPDTLRRRSELQRKFGDRPSPPQGVEFGFVPSPIAPASAARMTNDQWLGAMRRYHSDDREGWLKGGPHELSTVLQEEARKDPGRFLNLVREMPGDVHEAYPSAILIGAGDSVSATEAEALYSALRRLHELPSRPGGRWIGKPLARLADLEIPDDVLEMVRWYATEDADPEEDSWLSRDKHGAPYDGDPLTAGINSVRGAAAETISALLWPRPERLPFFADTLRSISSDRLGAVRACAAIAVLTVAKHDENFARALLGVLVRGAHPSVLATPYVEQCIARFKAQPGPRLWSLVRRMSQSRVPGAREAGGRLAAQMALESGSAALLNGTVRRWPESRKGVAQVAAALLESDDLRVRGRCAEWLGQLFHDEDPTVRHAAAEWVHSFTEADPASRTLLAAFLASPAYLDDPWPLLKALDDSDHIGSAVVIDAIRLLMTHEPRPGPRRVTRHAHQGLVSDMAIRAYASANTPSVRTAALDLIDDLLSQRDPHIRRLLTRHEAAPGLS</sequence>
<dbReference type="SUPFAM" id="SSF48371">
    <property type="entry name" value="ARM repeat"/>
    <property type="match status" value="1"/>
</dbReference>
<gene>
    <name evidence="1" type="ORF">U2F25_32095</name>
</gene>
<evidence type="ECO:0008006" key="3">
    <source>
        <dbReference type="Google" id="ProtNLM"/>
    </source>
</evidence>
<comment type="caution">
    <text evidence="1">The sequence shown here is derived from an EMBL/GenBank/DDBJ whole genome shotgun (WGS) entry which is preliminary data.</text>
</comment>
<reference evidence="1 2" key="1">
    <citation type="submission" date="2023-12" db="EMBL/GenBank/DDBJ databases">
        <title>Micromonospora sp. nov., isolated from Atacama Desert.</title>
        <authorList>
            <person name="Carro L."/>
            <person name="Golinska P."/>
            <person name="Klenk H.-P."/>
            <person name="Goodfellow M."/>
        </authorList>
    </citation>
    <scope>NUCLEOTIDE SEQUENCE [LARGE SCALE GENOMIC DNA]</scope>
    <source>
        <strain evidence="1 2">4G53</strain>
    </source>
</reference>
<dbReference type="EMBL" id="JAXOTQ010000059">
    <property type="protein sequence ID" value="MDZ5494041.1"/>
    <property type="molecule type" value="Genomic_DNA"/>
</dbReference>
<organism evidence="1 2">
    <name type="scientific">Micromonospora sicca</name>
    <dbReference type="NCBI Taxonomy" id="2202420"/>
    <lineage>
        <taxon>Bacteria</taxon>
        <taxon>Bacillati</taxon>
        <taxon>Actinomycetota</taxon>
        <taxon>Actinomycetes</taxon>
        <taxon>Micromonosporales</taxon>
        <taxon>Micromonosporaceae</taxon>
        <taxon>Micromonospora</taxon>
    </lineage>
</organism>
<dbReference type="InterPro" id="IPR016024">
    <property type="entry name" value="ARM-type_fold"/>
</dbReference>
<evidence type="ECO:0000313" key="2">
    <source>
        <dbReference type="Proteomes" id="UP001290101"/>
    </source>
</evidence>
<dbReference type="InterPro" id="IPR011989">
    <property type="entry name" value="ARM-like"/>
</dbReference>
<protein>
    <recommendedName>
        <fullName evidence="3">HEAT repeat domain-containing protein</fullName>
    </recommendedName>
</protein>
<proteinExistence type="predicted"/>